<reference evidence="1 2" key="1">
    <citation type="journal article" date="2018" name="Sci. Rep.">
        <title>Comparative analysis of the Pocillopora damicornis genome highlights role of immune system in coral evolution.</title>
        <authorList>
            <person name="Cunning R."/>
            <person name="Bay R.A."/>
            <person name="Gillette P."/>
            <person name="Baker A.C."/>
            <person name="Traylor-Knowles N."/>
        </authorList>
    </citation>
    <scope>NUCLEOTIDE SEQUENCE [LARGE SCALE GENOMIC DNA]</scope>
    <source>
        <strain evidence="1">RSMAS</strain>
        <tissue evidence="1">Whole animal</tissue>
    </source>
</reference>
<feature type="non-terminal residue" evidence="1">
    <location>
        <position position="145"/>
    </location>
</feature>
<proteinExistence type="predicted"/>
<name>A0A3M6V071_POCDA</name>
<comment type="caution">
    <text evidence="1">The sequence shown here is derived from an EMBL/GenBank/DDBJ whole genome shotgun (WGS) entry which is preliminary data.</text>
</comment>
<dbReference type="Proteomes" id="UP000275408">
    <property type="component" value="Unassembled WGS sequence"/>
</dbReference>
<protein>
    <submittedName>
        <fullName evidence="1">Uncharacterized protein</fullName>
    </submittedName>
</protein>
<dbReference type="AlphaFoldDB" id="A0A3M6V071"/>
<keyword evidence="2" id="KW-1185">Reference proteome</keyword>
<accession>A0A3M6V071</accession>
<sequence>WSTLAHHDPVYGLVKTFLSRSSPGKSNNMPNDIQYIYLRNATVCKLVGGNAAQANWEDLHLIISGRETTTALANFGSHQPIDTEVTEATDSEPAVMQACKRSAAYVKTMCVLYIIDSLNCVVNNKENYKFGLGLEGLRTGLLGQL</sequence>
<feature type="non-terminal residue" evidence="1">
    <location>
        <position position="1"/>
    </location>
</feature>
<dbReference type="EMBL" id="RCHS01000379">
    <property type="protein sequence ID" value="RMX59325.1"/>
    <property type="molecule type" value="Genomic_DNA"/>
</dbReference>
<evidence type="ECO:0000313" key="1">
    <source>
        <dbReference type="EMBL" id="RMX59325.1"/>
    </source>
</evidence>
<gene>
    <name evidence="1" type="ORF">pdam_00011904</name>
</gene>
<evidence type="ECO:0000313" key="2">
    <source>
        <dbReference type="Proteomes" id="UP000275408"/>
    </source>
</evidence>
<organism evidence="1 2">
    <name type="scientific">Pocillopora damicornis</name>
    <name type="common">Cauliflower coral</name>
    <name type="synonym">Millepora damicornis</name>
    <dbReference type="NCBI Taxonomy" id="46731"/>
    <lineage>
        <taxon>Eukaryota</taxon>
        <taxon>Metazoa</taxon>
        <taxon>Cnidaria</taxon>
        <taxon>Anthozoa</taxon>
        <taxon>Hexacorallia</taxon>
        <taxon>Scleractinia</taxon>
        <taxon>Astrocoeniina</taxon>
        <taxon>Pocilloporidae</taxon>
        <taxon>Pocillopora</taxon>
    </lineage>
</organism>